<dbReference type="Pfam" id="PF13439">
    <property type="entry name" value="Glyco_transf_4"/>
    <property type="match status" value="1"/>
</dbReference>
<dbReference type="PANTHER" id="PTHR45947:SF3">
    <property type="entry name" value="SULFOQUINOVOSYL TRANSFERASE SQD2"/>
    <property type="match status" value="1"/>
</dbReference>
<reference evidence="3 4" key="1">
    <citation type="journal article" date="2008" name="ISME J.">
        <title>Comparative genomics of two ecotypes of the marine planktonic copiotroph Alteromonas macleodii suggests alternative lifestyles associated with different kinds of particulate organic matter.</title>
        <authorList>
            <person name="Ivars-Martinez E."/>
            <person name="Martin-Cuadrado A.B."/>
            <person name="D'Auria G."/>
            <person name="Mira A."/>
            <person name="Ferriera S."/>
            <person name="Johnson J."/>
            <person name="Friedman R."/>
            <person name="Rodriguez-Valera F."/>
        </authorList>
    </citation>
    <scope>NUCLEOTIDE SEQUENCE [LARGE SCALE GENOMIC DNA]</scope>
    <source>
        <strain evidence="4">DSM 17117 / CIP 110805 / LMG 28347 / Deep ecotype</strain>
    </source>
</reference>
<dbReference type="AlphaFoldDB" id="F2G7I9"/>
<protein>
    <recommendedName>
        <fullName evidence="5">Glycosyl transferase family 1</fullName>
    </recommendedName>
</protein>
<accession>F2G7I9</accession>
<dbReference type="InterPro" id="IPR001296">
    <property type="entry name" value="Glyco_trans_1"/>
</dbReference>
<organism evidence="3 4">
    <name type="scientific">Alteromonas mediterranea (strain DSM 17117 / CIP 110805 / LMG 28347 / Deep ecotype)</name>
    <dbReference type="NCBI Taxonomy" id="1774373"/>
    <lineage>
        <taxon>Bacteria</taxon>
        <taxon>Pseudomonadati</taxon>
        <taxon>Pseudomonadota</taxon>
        <taxon>Gammaproteobacteria</taxon>
        <taxon>Alteromonadales</taxon>
        <taxon>Alteromonadaceae</taxon>
        <taxon>Alteromonas/Salinimonas group</taxon>
        <taxon>Alteromonas</taxon>
    </lineage>
</organism>
<evidence type="ECO:0000259" key="2">
    <source>
        <dbReference type="Pfam" id="PF13439"/>
    </source>
</evidence>
<dbReference type="Gene3D" id="3.40.50.2000">
    <property type="entry name" value="Glycogen Phosphorylase B"/>
    <property type="match status" value="2"/>
</dbReference>
<evidence type="ECO:0000313" key="3">
    <source>
        <dbReference type="EMBL" id="AEA97639.1"/>
    </source>
</evidence>
<dbReference type="Proteomes" id="UP000001870">
    <property type="component" value="Chromosome"/>
</dbReference>
<dbReference type="CDD" id="cd03801">
    <property type="entry name" value="GT4_PimA-like"/>
    <property type="match status" value="1"/>
</dbReference>
<keyword evidence="4" id="KW-1185">Reference proteome</keyword>
<dbReference type="RefSeq" id="WP_012517979.1">
    <property type="nucleotide sequence ID" value="NC_011138.3"/>
</dbReference>
<evidence type="ECO:0000313" key="4">
    <source>
        <dbReference type="Proteomes" id="UP000001870"/>
    </source>
</evidence>
<reference evidence="3 4" key="2">
    <citation type="journal article" date="2015" name="Antonie Van Leeuwenhoek">
        <title>Ecophysiological diversity of a novel member of the genus Alteromonas, and description of Alteromonas mediterranea sp. nov.</title>
        <authorList>
            <person name="Ivanova E.P."/>
            <person name="Lopez-Perez M."/>
            <person name="Zabalos M."/>
            <person name="Nguyen S.H."/>
            <person name="Webb H.K."/>
            <person name="Ryan J."/>
            <person name="Lagutin K."/>
            <person name="Vyssotski M."/>
            <person name="Crawford R.J."/>
            <person name="Rodriguez-Valera F."/>
        </authorList>
    </citation>
    <scope>NUCLEOTIDE SEQUENCE [LARGE SCALE GENOMIC DNA]</scope>
    <source>
        <strain evidence="4">DSM 17117 / CIP 110805 / LMG 28347 / Deep ecotype</strain>
    </source>
</reference>
<dbReference type="KEGG" id="amc:MADE_1007495"/>
<evidence type="ECO:0008006" key="5">
    <source>
        <dbReference type="Google" id="ProtNLM"/>
    </source>
</evidence>
<feature type="domain" description="Glycosyltransferase subfamily 4-like N-terminal" evidence="2">
    <location>
        <begin position="16"/>
        <end position="181"/>
    </location>
</feature>
<proteinExistence type="predicted"/>
<dbReference type="SUPFAM" id="SSF53756">
    <property type="entry name" value="UDP-Glycosyltransferase/glycogen phosphorylase"/>
    <property type="match status" value="1"/>
</dbReference>
<dbReference type="HOGENOM" id="CLU_009583_2_5_6"/>
<name>F2G7I9_ALTMD</name>
<dbReference type="InterPro" id="IPR028098">
    <property type="entry name" value="Glyco_trans_4-like_N"/>
</dbReference>
<dbReference type="Pfam" id="PF00534">
    <property type="entry name" value="Glycos_transf_1"/>
    <property type="match status" value="1"/>
</dbReference>
<dbReference type="EMBL" id="CP001103">
    <property type="protein sequence ID" value="AEA97639.1"/>
    <property type="molecule type" value="Genomic_DNA"/>
</dbReference>
<dbReference type="PANTHER" id="PTHR45947">
    <property type="entry name" value="SULFOQUINOVOSYL TRANSFERASE SQD2"/>
    <property type="match status" value="1"/>
</dbReference>
<evidence type="ECO:0000259" key="1">
    <source>
        <dbReference type="Pfam" id="PF00534"/>
    </source>
</evidence>
<feature type="domain" description="Glycosyl transferase family 1" evidence="1">
    <location>
        <begin position="190"/>
        <end position="346"/>
    </location>
</feature>
<dbReference type="InterPro" id="IPR050194">
    <property type="entry name" value="Glycosyltransferase_grp1"/>
</dbReference>
<sequence length="382" mass="42501">MNKTLVLTENFPPVEGGSGRWFWELYSRLPGSQVVVATNNATQHITPPANGMVIERLPLQSAEWGIKSVAGLKFYAVSVIRIIKLIKKHNIKEIHCGRVIHEGVIAWLASKLTKVKVVCYVHGEDVEVAAVSREHSLLVKQVCKRSHTLICNSENSKALVQHLNFADAEKCVVLHPGFDAEHFQPVSRDEQIRKAFGWEDKFSVITVGRLQRRKGQDYFIQAMPELLKRFPTLHYTVIGRGELEQELREQISALGLSDHVQVVTDADDDKMAAMYQQCDVFILPNRTIGGDIEGFGMVLLEAQACGKYVVAGNSGGTKETMRVGETGFVIDCSSPSAIVDGFSMVMQKLPSLTMSPSEFVKSTFSWDVHVAKARALFDRFAN</sequence>
<dbReference type="GO" id="GO:0016758">
    <property type="term" value="F:hexosyltransferase activity"/>
    <property type="evidence" value="ECO:0007669"/>
    <property type="project" value="TreeGrafter"/>
</dbReference>
<gene>
    <name evidence="3" type="ordered locus">MADE_1007495</name>
</gene>